<organism evidence="2 3">
    <name type="scientific">Macleaya cordata</name>
    <name type="common">Five-seeded plume-poppy</name>
    <name type="synonym">Bocconia cordata</name>
    <dbReference type="NCBI Taxonomy" id="56857"/>
    <lineage>
        <taxon>Eukaryota</taxon>
        <taxon>Viridiplantae</taxon>
        <taxon>Streptophyta</taxon>
        <taxon>Embryophyta</taxon>
        <taxon>Tracheophyta</taxon>
        <taxon>Spermatophyta</taxon>
        <taxon>Magnoliopsida</taxon>
        <taxon>Ranunculales</taxon>
        <taxon>Papaveraceae</taxon>
        <taxon>Papaveroideae</taxon>
        <taxon>Macleaya</taxon>
    </lineage>
</organism>
<gene>
    <name evidence="2" type="ORF">BVC80_9101g150</name>
</gene>
<evidence type="ECO:0000256" key="1">
    <source>
        <dbReference type="SAM" id="MobiDB-lite"/>
    </source>
</evidence>
<feature type="compositionally biased region" description="Basic and acidic residues" evidence="1">
    <location>
        <begin position="32"/>
        <end position="52"/>
    </location>
</feature>
<name>A0A200QGP6_MACCD</name>
<sequence>MSQNRSTRSLGHGELRFYSSAMGECTSIPSYRENETQLGRPKEPKDWNENPRRGRRRRSVS</sequence>
<reference evidence="2 3" key="1">
    <citation type="journal article" date="2017" name="Mol. Plant">
        <title>The Genome of Medicinal Plant Macleaya cordata Provides New Insights into Benzylisoquinoline Alkaloids Metabolism.</title>
        <authorList>
            <person name="Liu X."/>
            <person name="Liu Y."/>
            <person name="Huang P."/>
            <person name="Ma Y."/>
            <person name="Qing Z."/>
            <person name="Tang Q."/>
            <person name="Cao H."/>
            <person name="Cheng P."/>
            <person name="Zheng Y."/>
            <person name="Yuan Z."/>
            <person name="Zhou Y."/>
            <person name="Liu J."/>
            <person name="Tang Z."/>
            <person name="Zhuo Y."/>
            <person name="Zhang Y."/>
            <person name="Yu L."/>
            <person name="Huang J."/>
            <person name="Yang P."/>
            <person name="Peng Q."/>
            <person name="Zhang J."/>
            <person name="Jiang W."/>
            <person name="Zhang Z."/>
            <person name="Lin K."/>
            <person name="Ro D.K."/>
            <person name="Chen X."/>
            <person name="Xiong X."/>
            <person name="Shang Y."/>
            <person name="Huang S."/>
            <person name="Zeng J."/>
        </authorList>
    </citation>
    <scope>NUCLEOTIDE SEQUENCE [LARGE SCALE GENOMIC DNA]</scope>
    <source>
        <strain evidence="3">cv. BLH2017</strain>
        <tissue evidence="2">Root</tissue>
    </source>
</reference>
<dbReference type="EMBL" id="MVGT01002051">
    <property type="protein sequence ID" value="OVA09622.1"/>
    <property type="molecule type" value="Genomic_DNA"/>
</dbReference>
<evidence type="ECO:0000313" key="3">
    <source>
        <dbReference type="Proteomes" id="UP000195402"/>
    </source>
</evidence>
<dbReference type="AlphaFoldDB" id="A0A200QGP6"/>
<feature type="region of interest" description="Disordered" evidence="1">
    <location>
        <begin position="1"/>
        <end position="61"/>
    </location>
</feature>
<proteinExistence type="predicted"/>
<keyword evidence="3" id="KW-1185">Reference proteome</keyword>
<dbReference type="Proteomes" id="UP000195402">
    <property type="component" value="Unassembled WGS sequence"/>
</dbReference>
<accession>A0A200QGP6</accession>
<comment type="caution">
    <text evidence="2">The sequence shown here is derived from an EMBL/GenBank/DDBJ whole genome shotgun (WGS) entry which is preliminary data.</text>
</comment>
<protein>
    <submittedName>
        <fullName evidence="2">Uncharacterized protein</fullName>
    </submittedName>
</protein>
<dbReference type="InParanoid" id="A0A200QGP6"/>
<evidence type="ECO:0000313" key="2">
    <source>
        <dbReference type="EMBL" id="OVA09622.1"/>
    </source>
</evidence>